<name>A0ABQ6FGN9_9RHOO</name>
<dbReference type="Proteomes" id="UP001157167">
    <property type="component" value="Unassembled WGS sequence"/>
</dbReference>
<evidence type="ECO:0000256" key="1">
    <source>
        <dbReference type="SAM" id="MobiDB-lite"/>
    </source>
</evidence>
<proteinExistence type="predicted"/>
<protein>
    <submittedName>
        <fullName evidence="2">Uncharacterized protein</fullName>
    </submittedName>
</protein>
<accession>A0ABQ6FGN9</accession>
<feature type="region of interest" description="Disordered" evidence="1">
    <location>
        <begin position="1"/>
        <end position="36"/>
    </location>
</feature>
<organism evidence="2 3">
    <name type="scientific">Zoogloea oryzae</name>
    <dbReference type="NCBI Taxonomy" id="310767"/>
    <lineage>
        <taxon>Bacteria</taxon>
        <taxon>Pseudomonadati</taxon>
        <taxon>Pseudomonadota</taxon>
        <taxon>Betaproteobacteria</taxon>
        <taxon>Rhodocyclales</taxon>
        <taxon>Zoogloeaceae</taxon>
        <taxon>Zoogloea</taxon>
    </lineage>
</organism>
<reference evidence="3" key="1">
    <citation type="journal article" date="2019" name="Int. J. Syst. Evol. Microbiol.">
        <title>The Global Catalogue of Microorganisms (GCM) 10K type strain sequencing project: providing services to taxonomists for standard genome sequencing and annotation.</title>
        <authorList>
            <consortium name="The Broad Institute Genomics Platform"/>
            <consortium name="The Broad Institute Genome Sequencing Center for Infectious Disease"/>
            <person name="Wu L."/>
            <person name="Ma J."/>
        </authorList>
    </citation>
    <scope>NUCLEOTIDE SEQUENCE [LARGE SCALE GENOMIC DNA]</scope>
    <source>
        <strain evidence="3">NBRC 102407</strain>
    </source>
</reference>
<evidence type="ECO:0000313" key="3">
    <source>
        <dbReference type="Proteomes" id="UP001157167"/>
    </source>
</evidence>
<comment type="caution">
    <text evidence="2">The sequence shown here is derived from an EMBL/GenBank/DDBJ whole genome shotgun (WGS) entry which is preliminary data.</text>
</comment>
<sequence>MPLAVWKVSRRQQPGSSARLVSKPTAGHSRMPSSLPSRAGIEVRLAPVSTMKLTGRDATSPGTR</sequence>
<keyword evidence="3" id="KW-1185">Reference proteome</keyword>
<dbReference type="EMBL" id="BSPX01000232">
    <property type="protein sequence ID" value="GLT24813.1"/>
    <property type="molecule type" value="Genomic_DNA"/>
</dbReference>
<evidence type="ECO:0000313" key="2">
    <source>
        <dbReference type="EMBL" id="GLT24813.1"/>
    </source>
</evidence>
<gene>
    <name evidence="2" type="ORF">GCM10007933_43210</name>
</gene>